<dbReference type="RefSeq" id="WP_101183577.1">
    <property type="nucleotide sequence ID" value="NZ_CP031218.1"/>
</dbReference>
<name>A0A2N1J5S4_9BACT</name>
<keyword evidence="2" id="KW-1185">Reference proteome</keyword>
<gene>
    <name evidence="1" type="ORF">CP960_02080</name>
</gene>
<dbReference type="AlphaFoldDB" id="A0A2N1J5S4"/>
<evidence type="ECO:0000313" key="1">
    <source>
        <dbReference type="EMBL" id="PKI81911.1"/>
    </source>
</evidence>
<evidence type="ECO:0008006" key="3">
    <source>
        <dbReference type="Google" id="ProtNLM"/>
    </source>
</evidence>
<dbReference type="KEGG" id="ahs:AHALO_0891"/>
<evidence type="ECO:0000313" key="2">
    <source>
        <dbReference type="Proteomes" id="UP000233248"/>
    </source>
</evidence>
<proteinExistence type="predicted"/>
<protein>
    <recommendedName>
        <fullName evidence="3">Periplasmic protein</fullName>
    </recommendedName>
</protein>
<accession>A0A2N1J5S4</accession>
<sequence length="372" mass="42678">MKQIVLIIATVFLFFGCTQKQRVVDIQKKQEIPTTKQEQVKEEIAFDKLSEDEIVINEVKSIEDKDLDDVFKLAVVYPSKVVGKYANNTVNTITAYLLFKNEKFKVETFDTIDESMLSIENSVKQLKDAGYEKVIALFTNEGYKKLASFSFDSDVKIYFPLINKQTVSIIKDNFLFGGISYKKQIDLLQSLSNGKNIMYYQKNYLGNKLKTIYENSVQNIITIKNVESRNNDYRRLVNDNRLDKAAVMLNTSIIKTSIILSQIRAFEKEPEVVLSTQLNFNPLLISLTQAEDRTSFVLANSIDATNEKLEDILDSLGADIVYDWVNYSSLVGVNRLFDENKSGLIKTKFEENRVLYEPKLYKSTAHGFQKIK</sequence>
<dbReference type="OrthoDB" id="5337863at2"/>
<reference evidence="1 2" key="1">
    <citation type="submission" date="2017-09" db="EMBL/GenBank/DDBJ databases">
        <title>Genomics of the genus Arcobacter.</title>
        <authorList>
            <person name="Perez-Cataluna A."/>
            <person name="Figueras M.J."/>
            <person name="Salas-Masso N."/>
        </authorList>
    </citation>
    <scope>NUCLEOTIDE SEQUENCE [LARGE SCALE GENOMIC DNA]</scope>
    <source>
        <strain evidence="1 2">DSM 18005</strain>
    </source>
</reference>
<dbReference type="PROSITE" id="PS51257">
    <property type="entry name" value="PROKAR_LIPOPROTEIN"/>
    <property type="match status" value="1"/>
</dbReference>
<dbReference type="EMBL" id="NXIF01000007">
    <property type="protein sequence ID" value="PKI81911.1"/>
    <property type="molecule type" value="Genomic_DNA"/>
</dbReference>
<dbReference type="Proteomes" id="UP000233248">
    <property type="component" value="Unassembled WGS sequence"/>
</dbReference>
<comment type="caution">
    <text evidence="1">The sequence shown here is derived from an EMBL/GenBank/DDBJ whole genome shotgun (WGS) entry which is preliminary data.</text>
</comment>
<organism evidence="1 2">
    <name type="scientific">Malaciobacter halophilus</name>
    <dbReference type="NCBI Taxonomy" id="197482"/>
    <lineage>
        <taxon>Bacteria</taxon>
        <taxon>Pseudomonadati</taxon>
        <taxon>Campylobacterota</taxon>
        <taxon>Epsilonproteobacteria</taxon>
        <taxon>Campylobacterales</taxon>
        <taxon>Arcobacteraceae</taxon>
        <taxon>Malaciobacter</taxon>
    </lineage>
</organism>